<reference evidence="2" key="2">
    <citation type="journal article" date="2017" name="J. Anim. Genet.">
        <title>Multiple reference genome sequences of hot pepper reveal the massive evolution of plant disease resistance genes by retroduplication.</title>
        <authorList>
            <person name="Kim S."/>
            <person name="Park J."/>
            <person name="Yeom S.-I."/>
            <person name="Kim Y.-M."/>
            <person name="Seo E."/>
            <person name="Kim K.-T."/>
            <person name="Kim M.-S."/>
            <person name="Lee J.M."/>
            <person name="Cheong K."/>
            <person name="Shin H.-S."/>
            <person name="Kim S.-B."/>
            <person name="Han K."/>
            <person name="Lee J."/>
            <person name="Park M."/>
            <person name="Lee H.-A."/>
            <person name="Lee H.-Y."/>
            <person name="Lee Y."/>
            <person name="Oh S."/>
            <person name="Lee J.H."/>
            <person name="Choi E."/>
            <person name="Choi E."/>
            <person name="Lee S.E."/>
            <person name="Jeon J."/>
            <person name="Kim H."/>
            <person name="Choi G."/>
            <person name="Song H."/>
            <person name="Lee J."/>
            <person name="Lee S.-C."/>
            <person name="Kwon J.-K."/>
            <person name="Lee H.-Y."/>
            <person name="Koo N."/>
            <person name="Hong Y."/>
            <person name="Kim R.W."/>
            <person name="Kang W.-H."/>
            <person name="Huh J.H."/>
            <person name="Kang B.-C."/>
            <person name="Yang T.-J."/>
            <person name="Lee Y.-H."/>
            <person name="Bennetzen J.L."/>
            <person name="Choi D."/>
        </authorList>
    </citation>
    <scope>NUCLEOTIDE SEQUENCE [LARGE SCALE GENOMIC DNA]</scope>
    <source>
        <strain evidence="2">cv. PBC81</strain>
    </source>
</reference>
<dbReference type="AlphaFoldDB" id="A0A2G2W9X5"/>
<dbReference type="EMBL" id="MLFT02000008">
    <property type="protein sequence ID" value="PHT42036.1"/>
    <property type="molecule type" value="Genomic_DNA"/>
</dbReference>
<dbReference type="InterPro" id="IPR036514">
    <property type="entry name" value="SGNH_hydro_sf"/>
</dbReference>
<evidence type="ECO:0000313" key="1">
    <source>
        <dbReference type="EMBL" id="PHT42036.1"/>
    </source>
</evidence>
<gene>
    <name evidence="1" type="ORF">CQW23_20890</name>
</gene>
<keyword evidence="2" id="KW-1185">Reference proteome</keyword>
<organism evidence="1 2">
    <name type="scientific">Capsicum baccatum</name>
    <name type="common">Peruvian pepper</name>
    <dbReference type="NCBI Taxonomy" id="33114"/>
    <lineage>
        <taxon>Eukaryota</taxon>
        <taxon>Viridiplantae</taxon>
        <taxon>Streptophyta</taxon>
        <taxon>Embryophyta</taxon>
        <taxon>Tracheophyta</taxon>
        <taxon>Spermatophyta</taxon>
        <taxon>Magnoliopsida</taxon>
        <taxon>eudicotyledons</taxon>
        <taxon>Gunneridae</taxon>
        <taxon>Pentapetalae</taxon>
        <taxon>asterids</taxon>
        <taxon>lamiids</taxon>
        <taxon>Solanales</taxon>
        <taxon>Solanaceae</taxon>
        <taxon>Solanoideae</taxon>
        <taxon>Capsiceae</taxon>
        <taxon>Capsicum</taxon>
    </lineage>
</organism>
<protein>
    <submittedName>
        <fullName evidence="1">Uncharacterized protein</fullName>
    </submittedName>
</protein>
<dbReference type="STRING" id="33114.A0A2G2W9X5"/>
<dbReference type="Gene3D" id="3.40.50.1110">
    <property type="entry name" value="SGNH hydrolase"/>
    <property type="match status" value="1"/>
</dbReference>
<accession>A0A2G2W9X5</accession>
<sequence length="109" mass="12379">MFTYYKAFMAVLKNHVFLGFKTQTLMKACAEEGVAMCSDRASYIHWDGFRRTPEALENLIDALFSKKGFVFPELKFVQETAAAAVTRRHSGFHGGVRDTPSIVRRLPFV</sequence>
<reference evidence="1 2" key="1">
    <citation type="journal article" date="2017" name="Genome Biol.">
        <title>New reference genome sequences of hot pepper reveal the massive evolution of plant disease-resistance genes by retroduplication.</title>
        <authorList>
            <person name="Kim S."/>
            <person name="Park J."/>
            <person name="Yeom S.I."/>
            <person name="Kim Y.M."/>
            <person name="Seo E."/>
            <person name="Kim K.T."/>
            <person name="Kim M.S."/>
            <person name="Lee J.M."/>
            <person name="Cheong K."/>
            <person name="Shin H.S."/>
            <person name="Kim S.B."/>
            <person name="Han K."/>
            <person name="Lee J."/>
            <person name="Park M."/>
            <person name="Lee H.A."/>
            <person name="Lee H.Y."/>
            <person name="Lee Y."/>
            <person name="Oh S."/>
            <person name="Lee J.H."/>
            <person name="Choi E."/>
            <person name="Choi E."/>
            <person name="Lee S.E."/>
            <person name="Jeon J."/>
            <person name="Kim H."/>
            <person name="Choi G."/>
            <person name="Song H."/>
            <person name="Lee J."/>
            <person name="Lee S.C."/>
            <person name="Kwon J.K."/>
            <person name="Lee H.Y."/>
            <person name="Koo N."/>
            <person name="Hong Y."/>
            <person name="Kim R.W."/>
            <person name="Kang W.H."/>
            <person name="Huh J.H."/>
            <person name="Kang B.C."/>
            <person name="Yang T.J."/>
            <person name="Lee Y.H."/>
            <person name="Bennetzen J.L."/>
            <person name="Choi D."/>
        </authorList>
    </citation>
    <scope>NUCLEOTIDE SEQUENCE [LARGE SCALE GENOMIC DNA]</scope>
    <source>
        <strain evidence="2">cv. PBC81</strain>
    </source>
</reference>
<dbReference type="Proteomes" id="UP000224567">
    <property type="component" value="Unassembled WGS sequence"/>
</dbReference>
<name>A0A2G2W9X5_CAPBA</name>
<evidence type="ECO:0000313" key="2">
    <source>
        <dbReference type="Proteomes" id="UP000224567"/>
    </source>
</evidence>
<proteinExistence type="predicted"/>
<comment type="caution">
    <text evidence="1">The sequence shown here is derived from an EMBL/GenBank/DDBJ whole genome shotgun (WGS) entry which is preliminary data.</text>
</comment>
<dbReference type="OrthoDB" id="1580329at2759"/>